<protein>
    <recommendedName>
        <fullName evidence="12">S-adenosylmethionine decarboxylase proenzyme</fullName>
        <ecNumber evidence="12">4.1.1.50</ecNumber>
    </recommendedName>
</protein>
<dbReference type="Pfam" id="PF01536">
    <property type="entry name" value="SAM_decarbox"/>
    <property type="match status" value="1"/>
</dbReference>
<dbReference type="GO" id="GO:0004014">
    <property type="term" value="F:adenosylmethionine decarboxylase activity"/>
    <property type="evidence" value="ECO:0007669"/>
    <property type="project" value="UniProtKB-EC"/>
</dbReference>
<dbReference type="EC" id="4.1.1.50" evidence="12"/>
<evidence type="ECO:0000313" key="17">
    <source>
        <dbReference type="EMBL" id="WBW71273.1"/>
    </source>
</evidence>
<dbReference type="PROSITE" id="PS01336">
    <property type="entry name" value="ADOMETDC"/>
    <property type="match status" value="1"/>
</dbReference>
<evidence type="ECO:0000256" key="2">
    <source>
        <dbReference type="ARBA" id="ARBA00008466"/>
    </source>
</evidence>
<evidence type="ECO:0000256" key="3">
    <source>
        <dbReference type="ARBA" id="ARBA00022691"/>
    </source>
</evidence>
<dbReference type="PANTHER" id="PTHR11570:SF0">
    <property type="entry name" value="S-ADENOSYLMETHIONINE DECARBOXYLASE PROENZYME"/>
    <property type="match status" value="1"/>
</dbReference>
<evidence type="ECO:0000256" key="9">
    <source>
        <dbReference type="ARBA" id="ARBA00023239"/>
    </source>
</evidence>
<feature type="active site" description="Proton acceptor; for processing activity" evidence="13">
    <location>
        <position position="278"/>
    </location>
</feature>
<reference evidence="17 18" key="1">
    <citation type="journal article" date="2023" name="G3 (Bethesda)">
        <title>A high-quality reference genome for the fission yeast Schizosaccharomyces osmophilus.</title>
        <authorList>
            <person name="Jia G.S."/>
            <person name="Zhang W.C."/>
            <person name="Liang Y."/>
            <person name="Liu X.H."/>
            <person name="Rhind N."/>
            <person name="Pidoux A."/>
            <person name="Brysch-Herzberg M."/>
            <person name="Du L.L."/>
        </authorList>
    </citation>
    <scope>NUCLEOTIDE SEQUENCE [LARGE SCALE GENOMIC DNA]</scope>
    <source>
        <strain evidence="17 18">CBS 15793</strain>
    </source>
</reference>
<sequence>MSPILVVDQENAQEFNSFSFEGPEKLLELWFSAPFISDSESGNTKFGLKTVSRDLWDDMLSRAQCKVLSVASSNEVDAYLLSESSMFVFPHKIILKTCGTTTLLASLPRLLEIASSIGFTRPLRTFYSRKNFLYPERQLAPHNSWEDEVRYLQLFFPEGSSYVVGPTNKNHWYLFSDVADESDLFESSLDPEDETLEVLMTNMSPERSLQFYAPSLDVVHQSKGENYMKPQNNDQPVLSTGHILGAYVAELSGVKELCSTKDGKAVLDGFQFEPIGFSSNMIYKDRYATIHVTPQDHCSYASFETNVSKTQFGRSTIETIEKAVNTFGAGNFSLTLFQAKGSAHEKQLYEKLKHFKSYKREEFIVYDFPGYDLVFASFSSV</sequence>
<evidence type="ECO:0000256" key="11">
    <source>
        <dbReference type="ARBA" id="ARBA00023317"/>
    </source>
</evidence>
<dbReference type="PIRSF" id="PIRSF001355">
    <property type="entry name" value="S-AdenosylMet_decarboxylase"/>
    <property type="match status" value="1"/>
</dbReference>
<dbReference type="GeneID" id="80874712"/>
<dbReference type="InterPro" id="IPR016067">
    <property type="entry name" value="S-AdoMet_deCO2ase_core"/>
</dbReference>
<keyword evidence="18" id="KW-1185">Reference proteome</keyword>
<dbReference type="SUPFAM" id="SSF56276">
    <property type="entry name" value="S-adenosylmethionine decarboxylase"/>
    <property type="match status" value="1"/>
</dbReference>
<feature type="active site" description="Schiff-base intermediate with substrate; via pyruvic acid" evidence="13">
    <location>
        <position position="84"/>
    </location>
</feature>
<keyword evidence="10 12" id="KW-0704">Schiff base</keyword>
<accession>A0AAE9WAY9</accession>
<dbReference type="InterPro" id="IPR048283">
    <property type="entry name" value="AdoMetDC-like"/>
</dbReference>
<keyword evidence="3 12" id="KW-0949">S-adenosyl-L-methionine</keyword>
<evidence type="ECO:0000256" key="13">
    <source>
        <dbReference type="PIRSR" id="PIRSR001355-1"/>
    </source>
</evidence>
<feature type="chain" id="PRO_5042322387" description="S-adenosylmethionine decarboxylase beta chain" evidence="16">
    <location>
        <begin position="1"/>
        <end position="83"/>
    </location>
</feature>
<comment type="cofactor">
    <cofactor evidence="12">
        <name>pyruvate</name>
        <dbReference type="ChEBI" id="CHEBI:15361"/>
    </cofactor>
    <text evidence="12">Binds 1 pyruvoyl group covalently per subunit.</text>
</comment>
<evidence type="ECO:0000256" key="7">
    <source>
        <dbReference type="ARBA" id="ARBA00023115"/>
    </source>
</evidence>
<keyword evidence="8 12" id="KW-0865">Zymogen</keyword>
<feature type="site" description="Cleavage (non-hydrolytic); by autolysis" evidence="15">
    <location>
        <begin position="83"/>
        <end position="84"/>
    </location>
</feature>
<evidence type="ECO:0000256" key="10">
    <source>
        <dbReference type="ARBA" id="ARBA00023270"/>
    </source>
</evidence>
<dbReference type="InterPro" id="IPR018166">
    <property type="entry name" value="S-AdoMet_deCO2ase_CS"/>
</dbReference>
<dbReference type="Gene3D" id="3.60.90.10">
    <property type="entry name" value="S-adenosylmethionine decarboxylase"/>
    <property type="match status" value="1"/>
</dbReference>
<keyword evidence="6 12" id="KW-0745">Spermidine biosynthesis</keyword>
<evidence type="ECO:0000313" key="18">
    <source>
        <dbReference type="Proteomes" id="UP001212411"/>
    </source>
</evidence>
<evidence type="ECO:0000256" key="14">
    <source>
        <dbReference type="PIRSR" id="PIRSR001355-3"/>
    </source>
</evidence>
<feature type="active site" description="Proton acceptor; for processing activity" evidence="13">
    <location>
        <position position="291"/>
    </location>
</feature>
<evidence type="ECO:0000256" key="15">
    <source>
        <dbReference type="PIRSR" id="PIRSR001355-4"/>
    </source>
</evidence>
<dbReference type="KEGG" id="som:SOMG_01230"/>
<dbReference type="GO" id="GO:0006597">
    <property type="term" value="P:spermine biosynthetic process"/>
    <property type="evidence" value="ECO:0007669"/>
    <property type="project" value="InterPro"/>
</dbReference>
<evidence type="ECO:0000256" key="6">
    <source>
        <dbReference type="ARBA" id="ARBA00023066"/>
    </source>
</evidence>
<dbReference type="AlphaFoldDB" id="A0AAE9WAY9"/>
<dbReference type="EMBL" id="CP115611">
    <property type="protein sequence ID" value="WBW71273.1"/>
    <property type="molecule type" value="Genomic_DNA"/>
</dbReference>
<dbReference type="RefSeq" id="XP_056035516.1">
    <property type="nucleotide sequence ID" value="XM_056180023.1"/>
</dbReference>
<keyword evidence="7 12" id="KW-0620">Polyamine biosynthesis</keyword>
<gene>
    <name evidence="17" type="primary">spe2</name>
    <name evidence="17" type="ORF">SOMG_01230</name>
</gene>
<dbReference type="PANTHER" id="PTHR11570">
    <property type="entry name" value="S-ADENOSYLMETHIONINE DECARBOXYLASE"/>
    <property type="match status" value="1"/>
</dbReference>
<evidence type="ECO:0000256" key="12">
    <source>
        <dbReference type="PIRNR" id="PIRNR001355"/>
    </source>
</evidence>
<evidence type="ECO:0000256" key="8">
    <source>
        <dbReference type="ARBA" id="ARBA00023145"/>
    </source>
</evidence>
<feature type="modified residue" description="Pyruvic acid (Ser); by autocatalysis" evidence="14">
    <location>
        <position position="84"/>
    </location>
</feature>
<dbReference type="GO" id="GO:0008295">
    <property type="term" value="P:spermidine biosynthetic process"/>
    <property type="evidence" value="ECO:0007669"/>
    <property type="project" value="UniProtKB-KW"/>
</dbReference>
<proteinExistence type="inferred from homology"/>
<evidence type="ECO:0000256" key="1">
    <source>
        <dbReference type="ARBA" id="ARBA00004911"/>
    </source>
</evidence>
<keyword evidence="11 12" id="KW-0670">Pyruvate</keyword>
<comment type="similarity">
    <text evidence="2 12">Belongs to the eukaryotic AdoMetDC family.</text>
</comment>
<evidence type="ECO:0000256" key="5">
    <source>
        <dbReference type="ARBA" id="ARBA00022813"/>
    </source>
</evidence>
<evidence type="ECO:0000256" key="16">
    <source>
        <dbReference type="PIRSR" id="PIRSR001355-5"/>
    </source>
</evidence>
<name>A0AAE9WAY9_9SCHI</name>
<keyword evidence="5 15" id="KW-0068">Autocatalytic cleavage</keyword>
<dbReference type="NCBIfam" id="TIGR00535">
    <property type="entry name" value="SAM_DCase"/>
    <property type="match status" value="1"/>
</dbReference>
<feature type="active site" description="Proton donor; for catalytic activity" evidence="13">
    <location>
        <position position="98"/>
    </location>
</feature>
<keyword evidence="9 12" id="KW-0456">Lyase</keyword>
<comment type="catalytic activity">
    <reaction evidence="12">
        <text>S-adenosyl-L-methionine + H(+) = S-adenosyl 3-(methylsulfanyl)propylamine + CO2</text>
        <dbReference type="Rhea" id="RHEA:15981"/>
        <dbReference type="ChEBI" id="CHEBI:15378"/>
        <dbReference type="ChEBI" id="CHEBI:16526"/>
        <dbReference type="ChEBI" id="CHEBI:57443"/>
        <dbReference type="ChEBI" id="CHEBI:59789"/>
        <dbReference type="EC" id="4.1.1.50"/>
    </reaction>
</comment>
<comment type="pathway">
    <text evidence="1 12">Amine and polyamine biosynthesis; S-adenosylmethioninamine biosynthesis; S-adenosylmethioninamine from S-adenosyl-L-methionine: step 1/1.</text>
</comment>
<organism evidence="17 18">
    <name type="scientific">Schizosaccharomyces osmophilus</name>
    <dbReference type="NCBI Taxonomy" id="2545709"/>
    <lineage>
        <taxon>Eukaryota</taxon>
        <taxon>Fungi</taxon>
        <taxon>Dikarya</taxon>
        <taxon>Ascomycota</taxon>
        <taxon>Taphrinomycotina</taxon>
        <taxon>Schizosaccharomycetes</taxon>
        <taxon>Schizosaccharomycetales</taxon>
        <taxon>Schizosaccharomycetaceae</taxon>
        <taxon>Schizosaccharomyces</taxon>
    </lineage>
</organism>
<keyword evidence="4 12" id="KW-0210">Decarboxylase</keyword>
<evidence type="ECO:0000256" key="4">
    <source>
        <dbReference type="ARBA" id="ARBA00022793"/>
    </source>
</evidence>
<dbReference type="Proteomes" id="UP001212411">
    <property type="component" value="Chromosome 1"/>
</dbReference>
<dbReference type="InterPro" id="IPR001985">
    <property type="entry name" value="S-AdoMet_decarboxylase_euk"/>
</dbReference>
<dbReference type="GO" id="GO:0005829">
    <property type="term" value="C:cytosol"/>
    <property type="evidence" value="ECO:0007669"/>
    <property type="project" value="TreeGrafter"/>
</dbReference>
<feature type="chain" id="PRO_5042322388" description="S-adenosylmethionine decarboxylase alpha chain" evidence="16">
    <location>
        <begin position="84"/>
        <end position="381"/>
    </location>
</feature>